<accession>A0A495W818</accession>
<organism evidence="4 5">
    <name type="scientific">Saccharothrix australiensis</name>
    <dbReference type="NCBI Taxonomy" id="2072"/>
    <lineage>
        <taxon>Bacteria</taxon>
        <taxon>Bacillati</taxon>
        <taxon>Actinomycetota</taxon>
        <taxon>Actinomycetes</taxon>
        <taxon>Pseudonocardiales</taxon>
        <taxon>Pseudonocardiaceae</taxon>
        <taxon>Saccharothrix</taxon>
    </lineage>
</organism>
<protein>
    <submittedName>
        <fullName evidence="4">Flavin-dependent dehydrogenase</fullName>
    </submittedName>
</protein>
<dbReference type="PRINTS" id="PR00420">
    <property type="entry name" value="RNGMNOXGNASE"/>
</dbReference>
<dbReference type="SUPFAM" id="SSF51905">
    <property type="entry name" value="FAD/NAD(P)-binding domain"/>
    <property type="match status" value="1"/>
</dbReference>
<evidence type="ECO:0000313" key="4">
    <source>
        <dbReference type="EMBL" id="RKT57424.1"/>
    </source>
</evidence>
<dbReference type="Gene3D" id="3.50.50.60">
    <property type="entry name" value="FAD/NAD(P)-binding domain"/>
    <property type="match status" value="1"/>
</dbReference>
<dbReference type="RefSeq" id="WP_121009112.1">
    <property type="nucleotide sequence ID" value="NZ_RBXO01000001.1"/>
</dbReference>
<comment type="caution">
    <text evidence="4">The sequence shown here is derived from an EMBL/GenBank/DDBJ whole genome shotgun (WGS) entry which is preliminary data.</text>
</comment>
<evidence type="ECO:0000256" key="1">
    <source>
        <dbReference type="ARBA" id="ARBA00023002"/>
    </source>
</evidence>
<evidence type="ECO:0000313" key="5">
    <source>
        <dbReference type="Proteomes" id="UP000282084"/>
    </source>
</evidence>
<proteinExistence type="inferred from homology"/>
<dbReference type="OrthoDB" id="103324at2"/>
<sequence>MSSGKQVLIIGGGPAGSTAAALLAKSGIKVRLLEREVFPRYHIGESLLPSCKSLLKLSGALDKVEEHGFVIKRGSLFRWGSDEWVLDWAKLVDAQAWTWEVERDKYDEILLRNAADQGAEVVEGATVKRVVFDDDGRPTAVEWVGRDSDTVHTERFDYLIDASGRAGVLANQHFKIRQSHEVFQNIAIWGYWRGAKLLPGTPEGGFNGLSSPNGWYWHIPLTEDRFSIGFVTHKNTFAERRKGFDSLKDFYLDRIRACPPLHGLLDDATLLDGDSGDPIRAEQDFSYVAERFCGPGYLMIGDSACFLDPLLSTGVHLAQFSALLGAASVSSIFNGDLSEEESLAFFEYAYRRAYTRLLVLVSRMYERYRGADDFFWQSQRLVHEQVRYDQPVRNFTEIIAGMTDLREAETSDTRALTQLLLADADEAQVTAPQGPDREHFPGLEVSVLWNIYRDPAGVDAKMKDIQVVTEPRVGLVRQPA</sequence>
<reference evidence="4 5" key="1">
    <citation type="submission" date="2018-10" db="EMBL/GenBank/DDBJ databases">
        <title>Sequencing the genomes of 1000 actinobacteria strains.</title>
        <authorList>
            <person name="Klenk H.-P."/>
        </authorList>
    </citation>
    <scope>NUCLEOTIDE SEQUENCE [LARGE SCALE GENOMIC DNA]</scope>
    <source>
        <strain evidence="4 5">DSM 43800</strain>
    </source>
</reference>
<keyword evidence="2" id="KW-0503">Monooxygenase</keyword>
<dbReference type="GO" id="GO:0004497">
    <property type="term" value="F:monooxygenase activity"/>
    <property type="evidence" value="ECO:0007669"/>
    <property type="project" value="UniProtKB-KW"/>
</dbReference>
<keyword evidence="1" id="KW-0560">Oxidoreductase</keyword>
<dbReference type="AlphaFoldDB" id="A0A495W818"/>
<dbReference type="PANTHER" id="PTHR43747">
    <property type="entry name" value="FAD-BINDING PROTEIN"/>
    <property type="match status" value="1"/>
</dbReference>
<dbReference type="InterPro" id="IPR050816">
    <property type="entry name" value="Flavin-dep_Halogenase_NPB"/>
</dbReference>
<evidence type="ECO:0000256" key="2">
    <source>
        <dbReference type="ARBA" id="ARBA00023033"/>
    </source>
</evidence>
<dbReference type="PANTHER" id="PTHR43747:SF5">
    <property type="entry name" value="FAD-BINDING DOMAIN-CONTAINING PROTEIN"/>
    <property type="match status" value="1"/>
</dbReference>
<comment type="similarity">
    <text evidence="3">Belongs to the flavin-dependent halogenase family. Bacterial tryptophan halogenase subfamily.</text>
</comment>
<dbReference type="InterPro" id="IPR006905">
    <property type="entry name" value="Flavin_halogenase"/>
</dbReference>
<name>A0A495W818_9PSEU</name>
<dbReference type="EMBL" id="RBXO01000001">
    <property type="protein sequence ID" value="RKT57424.1"/>
    <property type="molecule type" value="Genomic_DNA"/>
</dbReference>
<dbReference type="Gene3D" id="3.30.9.100">
    <property type="match status" value="1"/>
</dbReference>
<dbReference type="InterPro" id="IPR036188">
    <property type="entry name" value="FAD/NAD-bd_sf"/>
</dbReference>
<keyword evidence="5" id="KW-1185">Reference proteome</keyword>
<dbReference type="Pfam" id="PF04820">
    <property type="entry name" value="Trp_halogenase"/>
    <property type="match status" value="2"/>
</dbReference>
<evidence type="ECO:0000256" key="3">
    <source>
        <dbReference type="ARBA" id="ARBA00038396"/>
    </source>
</evidence>
<gene>
    <name evidence="4" type="ORF">C8E97_6144</name>
</gene>
<dbReference type="Proteomes" id="UP000282084">
    <property type="component" value="Unassembled WGS sequence"/>
</dbReference>